<dbReference type="EMBL" id="CP109071">
    <property type="protein sequence ID" value="WSA30731.1"/>
    <property type="molecule type" value="Genomic_DNA"/>
</dbReference>
<evidence type="ECO:0000313" key="2">
    <source>
        <dbReference type="Proteomes" id="UP001334804"/>
    </source>
</evidence>
<evidence type="ECO:0000313" key="1">
    <source>
        <dbReference type="EMBL" id="WSA30731.1"/>
    </source>
</evidence>
<dbReference type="Proteomes" id="UP001334804">
    <property type="component" value="Chromosome"/>
</dbReference>
<sequence>MRGFLPGRPLPVVVLPAWLGVRVAVRLVAGSSGVESVRSTVPSVLPTGPAVG</sequence>
<keyword evidence="2" id="KW-1185">Reference proteome</keyword>
<dbReference type="RefSeq" id="WP_176733752.1">
    <property type="nucleotide sequence ID" value="NZ_CP109071.1"/>
</dbReference>
<accession>A0ABZ1EAX3</accession>
<organism evidence="1 2">
    <name type="scientific">Micromonospora peucetia</name>
    <dbReference type="NCBI Taxonomy" id="47871"/>
    <lineage>
        <taxon>Bacteria</taxon>
        <taxon>Bacillati</taxon>
        <taxon>Actinomycetota</taxon>
        <taxon>Actinomycetes</taxon>
        <taxon>Micromonosporales</taxon>
        <taxon>Micromonosporaceae</taxon>
        <taxon>Micromonospora</taxon>
    </lineage>
</organism>
<protein>
    <submittedName>
        <fullName evidence="1">Uncharacterized protein</fullName>
    </submittedName>
</protein>
<reference evidence="1 2" key="1">
    <citation type="submission" date="2022-10" db="EMBL/GenBank/DDBJ databases">
        <title>The complete genomes of actinobacterial strains from the NBC collection.</title>
        <authorList>
            <person name="Joergensen T.S."/>
            <person name="Alvarez Arevalo M."/>
            <person name="Sterndorff E.B."/>
            <person name="Faurdal D."/>
            <person name="Vuksanovic O."/>
            <person name="Mourched A.-S."/>
            <person name="Charusanti P."/>
            <person name="Shaw S."/>
            <person name="Blin K."/>
            <person name="Weber T."/>
        </authorList>
    </citation>
    <scope>NUCLEOTIDE SEQUENCE [LARGE SCALE GENOMIC DNA]</scope>
    <source>
        <strain evidence="1 2">NBC 01809</strain>
    </source>
</reference>
<proteinExistence type="predicted"/>
<gene>
    <name evidence="1" type="ORF">OIE14_21490</name>
</gene>
<name>A0ABZ1EAX3_9ACTN</name>